<sequence>MVGNGGGFARATDGNVTSCSSIYRIPFTGFRRQRVCPLTTLAFLPFLAPPSVPAPQRDPSPPPPPLVQEHVQGRNPAIATAASRHQPRVASVHVSPRAAAAGSAHSLTPPVSPLLTRTRLQVNYRQPAPRPHVLRVEARRGTAPTPRPAAFGLFPPGSQSPREAPQQQDSRHHRQHWRAVDYGLPSGPASRQGSREQYDGRHDYVWPASSPSQLRRAHHHLPQQAGGPPFIIGLVGGARTTTEALTNAMLRYNTAAQELAKPSINESDARSNISKALFLGPPRHLGTLRERTACTRALIASLVADSDHSEAASNLPMPTEGQFGPVRRLLKLHPRRHELVAEMRGLKASVQLVVKAAGVNAIPWHQHIMTAWEPEMSWLGFR</sequence>
<gene>
    <name evidence="2" type="ORF">CSUB01_11427</name>
</gene>
<protein>
    <submittedName>
        <fullName evidence="2">Uncharacterized protein</fullName>
    </submittedName>
</protein>
<evidence type="ECO:0000256" key="1">
    <source>
        <dbReference type="SAM" id="MobiDB-lite"/>
    </source>
</evidence>
<feature type="compositionally biased region" description="Polar residues" evidence="1">
    <location>
        <begin position="157"/>
        <end position="168"/>
    </location>
</feature>
<dbReference type="EMBL" id="JMSE01001469">
    <property type="protein sequence ID" value="KDN60815.1"/>
    <property type="molecule type" value="Genomic_DNA"/>
</dbReference>
<keyword evidence="3" id="KW-1185">Reference proteome</keyword>
<comment type="caution">
    <text evidence="2">The sequence shown here is derived from an EMBL/GenBank/DDBJ whole genome shotgun (WGS) entry which is preliminary data.</text>
</comment>
<evidence type="ECO:0000313" key="3">
    <source>
        <dbReference type="Proteomes" id="UP000027238"/>
    </source>
</evidence>
<evidence type="ECO:0000313" key="2">
    <source>
        <dbReference type="EMBL" id="KDN60815.1"/>
    </source>
</evidence>
<feature type="region of interest" description="Disordered" evidence="1">
    <location>
        <begin position="81"/>
        <end position="224"/>
    </location>
</feature>
<feature type="compositionally biased region" description="Basic and acidic residues" evidence="1">
    <location>
        <begin position="193"/>
        <end position="204"/>
    </location>
</feature>
<name>A0A066X479_COLSU</name>
<reference evidence="3" key="1">
    <citation type="journal article" date="2014" name="Genome Announc.">
        <title>Draft genome sequence of Colletotrichum sublineola, a destructive pathogen of cultivated sorghum.</title>
        <authorList>
            <person name="Baroncelli R."/>
            <person name="Sanz-Martin J.M."/>
            <person name="Rech G.E."/>
            <person name="Sukno S.A."/>
            <person name="Thon M.R."/>
        </authorList>
    </citation>
    <scope>NUCLEOTIDE SEQUENCE [LARGE SCALE GENOMIC DNA]</scope>
    <source>
        <strain evidence="3">TX430BB</strain>
    </source>
</reference>
<dbReference type="AlphaFoldDB" id="A0A066X479"/>
<organism evidence="2 3">
    <name type="scientific">Colletotrichum sublineola</name>
    <name type="common">Sorghum anthracnose fungus</name>
    <dbReference type="NCBI Taxonomy" id="1173701"/>
    <lineage>
        <taxon>Eukaryota</taxon>
        <taxon>Fungi</taxon>
        <taxon>Dikarya</taxon>
        <taxon>Ascomycota</taxon>
        <taxon>Pezizomycotina</taxon>
        <taxon>Sordariomycetes</taxon>
        <taxon>Hypocreomycetidae</taxon>
        <taxon>Glomerellales</taxon>
        <taxon>Glomerellaceae</taxon>
        <taxon>Colletotrichum</taxon>
        <taxon>Colletotrichum graminicola species complex</taxon>
    </lineage>
</organism>
<proteinExistence type="predicted"/>
<dbReference type="HOGENOM" id="CLU_723644_0_0_1"/>
<dbReference type="Proteomes" id="UP000027238">
    <property type="component" value="Unassembled WGS sequence"/>
</dbReference>
<accession>A0A066X479</accession>